<evidence type="ECO:0000256" key="1">
    <source>
        <dbReference type="SAM" id="MobiDB-lite"/>
    </source>
</evidence>
<dbReference type="Proteomes" id="UP001600888">
    <property type="component" value="Unassembled WGS sequence"/>
</dbReference>
<gene>
    <name evidence="2" type="ORF">FJTKL_01621</name>
</gene>
<feature type="compositionally biased region" description="Low complexity" evidence="1">
    <location>
        <begin position="9"/>
        <end position="31"/>
    </location>
</feature>
<dbReference type="EMBL" id="JBAWTH010000127">
    <property type="protein sequence ID" value="KAL2275767.1"/>
    <property type="molecule type" value="Genomic_DNA"/>
</dbReference>
<name>A0ABR4E005_9PEZI</name>
<evidence type="ECO:0000313" key="3">
    <source>
        <dbReference type="Proteomes" id="UP001600888"/>
    </source>
</evidence>
<comment type="caution">
    <text evidence="2">The sequence shown here is derived from an EMBL/GenBank/DDBJ whole genome shotgun (WGS) entry which is preliminary data.</text>
</comment>
<sequence>MKSFETQRTYTSLTSFSASSADSNNKNNNTNDRVNPWTGRPLRNTSFGGRHSNDWLFGSVAVKKSIKKGVKRVLHHE</sequence>
<proteinExistence type="predicted"/>
<protein>
    <submittedName>
        <fullName evidence="2">Uncharacterized protein</fullName>
    </submittedName>
</protein>
<evidence type="ECO:0000313" key="2">
    <source>
        <dbReference type="EMBL" id="KAL2275767.1"/>
    </source>
</evidence>
<reference evidence="2 3" key="1">
    <citation type="submission" date="2024-03" db="EMBL/GenBank/DDBJ databases">
        <title>A high-quality draft genome sequence of Diaporthe vaccinii, a causative agent of upright dieback and viscid rot disease in cranberry plants.</title>
        <authorList>
            <person name="Sarrasin M."/>
            <person name="Lang B.F."/>
            <person name="Burger G."/>
        </authorList>
    </citation>
    <scope>NUCLEOTIDE SEQUENCE [LARGE SCALE GENOMIC DNA]</scope>
    <source>
        <strain evidence="2 3">IS7</strain>
    </source>
</reference>
<keyword evidence="3" id="KW-1185">Reference proteome</keyword>
<feature type="region of interest" description="Disordered" evidence="1">
    <location>
        <begin position="1"/>
        <end position="48"/>
    </location>
</feature>
<organism evidence="2 3">
    <name type="scientific">Diaporthe vaccinii</name>
    <dbReference type="NCBI Taxonomy" id="105482"/>
    <lineage>
        <taxon>Eukaryota</taxon>
        <taxon>Fungi</taxon>
        <taxon>Dikarya</taxon>
        <taxon>Ascomycota</taxon>
        <taxon>Pezizomycotina</taxon>
        <taxon>Sordariomycetes</taxon>
        <taxon>Sordariomycetidae</taxon>
        <taxon>Diaporthales</taxon>
        <taxon>Diaporthaceae</taxon>
        <taxon>Diaporthe</taxon>
        <taxon>Diaporthe eres species complex</taxon>
    </lineage>
</organism>
<accession>A0ABR4E005</accession>